<feature type="compositionally biased region" description="Basic and acidic residues" evidence="2">
    <location>
        <begin position="130"/>
        <end position="144"/>
    </location>
</feature>
<gene>
    <name evidence="3" type="ORF">BCR32DRAFT_264637</name>
</gene>
<dbReference type="InterPro" id="IPR044688">
    <property type="entry name" value="SCI-1-like"/>
</dbReference>
<name>A0A1Y1XMA9_9FUNG</name>
<evidence type="ECO:0000313" key="4">
    <source>
        <dbReference type="Proteomes" id="UP000193944"/>
    </source>
</evidence>
<accession>A0A1Y1XMA9</accession>
<feature type="compositionally biased region" description="Low complexity" evidence="2">
    <location>
        <begin position="7"/>
        <end position="19"/>
    </location>
</feature>
<feature type="compositionally biased region" description="Polar residues" evidence="2">
    <location>
        <begin position="117"/>
        <end position="129"/>
    </location>
</feature>
<reference evidence="3 4" key="1">
    <citation type="submission" date="2016-08" db="EMBL/GenBank/DDBJ databases">
        <title>A Parts List for Fungal Cellulosomes Revealed by Comparative Genomics.</title>
        <authorList>
            <consortium name="DOE Joint Genome Institute"/>
            <person name="Haitjema C.H."/>
            <person name="Gilmore S.P."/>
            <person name="Henske J.K."/>
            <person name="Solomon K.V."/>
            <person name="De Groot R."/>
            <person name="Kuo A."/>
            <person name="Mondo S.J."/>
            <person name="Salamov A.A."/>
            <person name="Labutti K."/>
            <person name="Zhao Z."/>
            <person name="Chiniquy J."/>
            <person name="Barry K."/>
            <person name="Brewer H.M."/>
            <person name="Purvine S.O."/>
            <person name="Wright A.T."/>
            <person name="Boxma B."/>
            <person name="Van Alen T."/>
            <person name="Hackstein J.H."/>
            <person name="Baker S.E."/>
            <person name="Grigoriev I.V."/>
            <person name="O'Malley M.A."/>
        </authorList>
    </citation>
    <scope>NUCLEOTIDE SEQUENCE [LARGE SCALE GENOMIC DNA]</scope>
    <source>
        <strain evidence="3 4">S4</strain>
    </source>
</reference>
<sequence length="286" mass="34674">MGKRRYSSSSGSESSYSDDSNYKKHHRKNEKDSLYEDALNSIPKISMKDYYNKNAEFQYWLRKKKKIYFSDLSTEKGKKYFKKVIKKWNNVELKEKYYEGNIKINNSERSTYKWNISKGSDNETLSNENKYGREKRQNSNEKTKFMTPEEYDILQIEREENNKNRYMKEKQERKKFRKEQKELLDELVPKPTGREAMIDKRKQITAFHRANAEKDYDVEYSDSELMGGDDIRERIRQRDKMNQKREEMKLRKQAELNEKAAAYRKKEEETIKMFRKMAEARFSKQS</sequence>
<feature type="coiled-coil region" evidence="1">
    <location>
        <begin position="231"/>
        <end position="258"/>
    </location>
</feature>
<protein>
    <submittedName>
        <fullName evidence="3">Uncharacterized protein</fullName>
    </submittedName>
</protein>
<keyword evidence="1" id="KW-0175">Coiled coil</keyword>
<dbReference type="Proteomes" id="UP000193944">
    <property type="component" value="Unassembled WGS sequence"/>
</dbReference>
<dbReference type="PANTHER" id="PTHR34117">
    <property type="entry name" value="STYLE CELL-CYCLE INHIBITOR 1"/>
    <property type="match status" value="1"/>
</dbReference>
<dbReference type="PANTHER" id="PTHR34117:SF1">
    <property type="entry name" value="STYLE CELL-CYCLE INHIBITOR 1"/>
    <property type="match status" value="1"/>
</dbReference>
<evidence type="ECO:0000256" key="1">
    <source>
        <dbReference type="SAM" id="Coils"/>
    </source>
</evidence>
<feature type="region of interest" description="Disordered" evidence="2">
    <location>
        <begin position="117"/>
        <end position="145"/>
    </location>
</feature>
<reference evidence="3 4" key="2">
    <citation type="submission" date="2016-08" db="EMBL/GenBank/DDBJ databases">
        <title>Pervasive Adenine N6-methylation of Active Genes in Fungi.</title>
        <authorList>
            <consortium name="DOE Joint Genome Institute"/>
            <person name="Mondo S.J."/>
            <person name="Dannebaum R.O."/>
            <person name="Kuo R.C."/>
            <person name="Labutti K."/>
            <person name="Haridas S."/>
            <person name="Kuo A."/>
            <person name="Salamov A."/>
            <person name="Ahrendt S.R."/>
            <person name="Lipzen A."/>
            <person name="Sullivan W."/>
            <person name="Andreopoulos W.B."/>
            <person name="Clum A."/>
            <person name="Lindquist E."/>
            <person name="Daum C."/>
            <person name="Ramamoorthy G.K."/>
            <person name="Gryganskyi A."/>
            <person name="Culley D."/>
            <person name="Magnuson J.K."/>
            <person name="James T.Y."/>
            <person name="O'Malley M.A."/>
            <person name="Stajich J.E."/>
            <person name="Spatafora J.W."/>
            <person name="Visel A."/>
            <person name="Grigoriev I.V."/>
        </authorList>
    </citation>
    <scope>NUCLEOTIDE SEQUENCE [LARGE SCALE GENOMIC DNA]</scope>
    <source>
        <strain evidence="3 4">S4</strain>
    </source>
</reference>
<comment type="caution">
    <text evidence="3">The sequence shown here is derived from an EMBL/GenBank/DDBJ whole genome shotgun (WGS) entry which is preliminary data.</text>
</comment>
<proteinExistence type="predicted"/>
<dbReference type="EMBL" id="MCFG01000015">
    <property type="protein sequence ID" value="ORX86889.1"/>
    <property type="molecule type" value="Genomic_DNA"/>
</dbReference>
<keyword evidence="4" id="KW-1185">Reference proteome</keyword>
<dbReference type="STRING" id="1754192.A0A1Y1XMA9"/>
<evidence type="ECO:0000313" key="3">
    <source>
        <dbReference type="EMBL" id="ORX86889.1"/>
    </source>
</evidence>
<organism evidence="3 4">
    <name type="scientific">Anaeromyces robustus</name>
    <dbReference type="NCBI Taxonomy" id="1754192"/>
    <lineage>
        <taxon>Eukaryota</taxon>
        <taxon>Fungi</taxon>
        <taxon>Fungi incertae sedis</taxon>
        <taxon>Chytridiomycota</taxon>
        <taxon>Chytridiomycota incertae sedis</taxon>
        <taxon>Neocallimastigomycetes</taxon>
        <taxon>Neocallimastigales</taxon>
        <taxon>Neocallimastigaceae</taxon>
        <taxon>Anaeromyces</taxon>
    </lineage>
</organism>
<evidence type="ECO:0000256" key="2">
    <source>
        <dbReference type="SAM" id="MobiDB-lite"/>
    </source>
</evidence>
<dbReference type="AlphaFoldDB" id="A0A1Y1XMA9"/>
<feature type="region of interest" description="Disordered" evidence="2">
    <location>
        <begin position="1"/>
        <end position="35"/>
    </location>
</feature>
<dbReference type="OrthoDB" id="2139939at2759"/>